<accession>A0A1J7JLA1</accession>
<evidence type="ECO:0000256" key="1">
    <source>
        <dbReference type="SAM" id="MobiDB-lite"/>
    </source>
</evidence>
<feature type="compositionally biased region" description="Polar residues" evidence="1">
    <location>
        <begin position="251"/>
        <end position="263"/>
    </location>
</feature>
<keyword evidence="3" id="KW-1185">Reference proteome</keyword>
<protein>
    <submittedName>
        <fullName evidence="2">Uncharacterized protein</fullName>
    </submittedName>
</protein>
<feature type="compositionally biased region" description="Basic and acidic residues" evidence="1">
    <location>
        <begin position="310"/>
        <end position="327"/>
    </location>
</feature>
<feature type="compositionally biased region" description="Low complexity" evidence="1">
    <location>
        <begin position="128"/>
        <end position="140"/>
    </location>
</feature>
<feature type="compositionally biased region" description="Pro residues" evidence="1">
    <location>
        <begin position="919"/>
        <end position="930"/>
    </location>
</feature>
<feature type="compositionally biased region" description="Polar residues" evidence="1">
    <location>
        <begin position="1192"/>
        <end position="1201"/>
    </location>
</feature>
<feature type="compositionally biased region" description="Basic and acidic residues" evidence="1">
    <location>
        <begin position="489"/>
        <end position="520"/>
    </location>
</feature>
<dbReference type="OrthoDB" id="5151921at2759"/>
<gene>
    <name evidence="2" type="ORF">CONLIGDRAFT_285249</name>
</gene>
<feature type="compositionally biased region" description="Basic and acidic residues" evidence="1">
    <location>
        <begin position="528"/>
        <end position="553"/>
    </location>
</feature>
<feature type="compositionally biased region" description="Polar residues" evidence="1">
    <location>
        <begin position="963"/>
        <end position="998"/>
    </location>
</feature>
<feature type="compositionally biased region" description="Low complexity" evidence="1">
    <location>
        <begin position="575"/>
        <end position="593"/>
    </location>
</feature>
<feature type="compositionally biased region" description="Basic and acidic residues" evidence="1">
    <location>
        <begin position="1141"/>
        <end position="1150"/>
    </location>
</feature>
<dbReference type="EMBL" id="KV875096">
    <property type="protein sequence ID" value="OIW30624.1"/>
    <property type="molecule type" value="Genomic_DNA"/>
</dbReference>
<feature type="compositionally biased region" description="Polar residues" evidence="1">
    <location>
        <begin position="344"/>
        <end position="367"/>
    </location>
</feature>
<feature type="compositionally biased region" description="Basic and acidic residues" evidence="1">
    <location>
        <begin position="394"/>
        <end position="406"/>
    </location>
</feature>
<feature type="compositionally biased region" description="Polar residues" evidence="1">
    <location>
        <begin position="606"/>
        <end position="623"/>
    </location>
</feature>
<evidence type="ECO:0000313" key="3">
    <source>
        <dbReference type="Proteomes" id="UP000182658"/>
    </source>
</evidence>
<feature type="compositionally biased region" description="Polar residues" evidence="1">
    <location>
        <begin position="882"/>
        <end position="905"/>
    </location>
</feature>
<feature type="compositionally biased region" description="Polar residues" evidence="1">
    <location>
        <begin position="1170"/>
        <end position="1183"/>
    </location>
</feature>
<evidence type="ECO:0000313" key="2">
    <source>
        <dbReference type="EMBL" id="OIW30624.1"/>
    </source>
</evidence>
<reference evidence="2 3" key="1">
    <citation type="submission" date="2016-10" db="EMBL/GenBank/DDBJ databases">
        <title>Draft genome sequence of Coniochaeta ligniaria NRRL30616, a lignocellulolytic fungus for bioabatement of inhibitors in plant biomass hydrolysates.</title>
        <authorList>
            <consortium name="DOE Joint Genome Institute"/>
            <person name="Jimenez D.J."/>
            <person name="Hector R.E."/>
            <person name="Riley R."/>
            <person name="Sun H."/>
            <person name="Grigoriev I.V."/>
            <person name="Van Elsas J.D."/>
            <person name="Nichols N.N."/>
        </authorList>
    </citation>
    <scope>NUCLEOTIDE SEQUENCE [LARGE SCALE GENOMIC DNA]</scope>
    <source>
        <strain evidence="2 3">NRRL 30616</strain>
    </source>
</reference>
<dbReference type="Proteomes" id="UP000182658">
    <property type="component" value="Unassembled WGS sequence"/>
</dbReference>
<dbReference type="InParanoid" id="A0A1J7JLA1"/>
<feature type="compositionally biased region" description="Polar residues" evidence="1">
    <location>
        <begin position="741"/>
        <end position="751"/>
    </location>
</feature>
<feature type="compositionally biased region" description="Polar residues" evidence="1">
    <location>
        <begin position="853"/>
        <end position="871"/>
    </location>
</feature>
<feature type="region of interest" description="Disordered" evidence="1">
    <location>
        <begin position="1"/>
        <end position="179"/>
    </location>
</feature>
<sequence>MEGSYDPVFHQSSSSNPTNPSGAASQYKANVNRTKTRKWVEAKTVDYGGDDWGGDYDDEPDEPEPEPLPPPKPQGPRPSATFSNSQPPSPAGPRPLQTTGVAARAASPAVSSSPGLRTPVGAPPLHIQTQQQPGTQPAAPETDSPWRQGPPSRGSTPGIERQREMSPHAVGVPQSAATSSVYSAVAEFGQMYGDRGASPGPFQGQRQRRMSPGPQSASSPVPTRFPRRKSSLGQHDAPADTLYSPVHGDNSRQMGSRPGSSHANAGPIMSPNKPWMVEGTVGGPRSASPSGSMRSPITTGKPLPFVRPADIYRKLEDEKEKVRRSIDSGRPSMDSLGLGRGSDTAGSLRTQSPARTSQNTRQTQEQGQVRPDSDVILREPTGVVDVPFTEEVQVESKGRNEATPGRDDDETIMPRSGRSGLPTVAERKSEYGIEGLIASYEARGGISSDTSQPDASPLARIAESGTVPASHESVPAISSATPRLTPRSETGDDRGEQVNQARERQELDKTEGVPRDETLGSRHSHPRGGKEGQEGDQLEDLKKVQSSGEELRRLSTSPKLPELGRLSVFGLDLFPSSSSSDPPTSSSLHLSTSSPPPPVPSIPLTNTILIPNSPLSTVLESPASSPPLPQDAGVGQTRKAKAQEGQASRDQHRPGIYSGSGHSTPQDAIPKPNDASSGTTTWIQPAAEPDEDRDSETASSDSAASLAADRSSTGDRAPTSSSQRPQSGPQALPTLHAGSDPVTSKSESEQVPSIDKALPALPSEVSVVTPDPQASQLAISAPTPIVSSEQGSSEGDKSKASSTTNTKLAVHPLLKEHSEQAKAMIAQVSTGSSTRATSASVLPPAPASKLTPVDNQVLPQPNLPGSLSTDYESYLPSAKVENATQPSMTGNQPSDVGEVQVTTPQEPVGELSHETTVSPPQPLTAPPLPPGDLSRGETYVTALESPLSDSGSPTKSDELSAQILRSLSPTAPNTNVAAENSEAGNRSSAGPSGDQSVGPSDGHTDAARESTFLPDLYDDYWSFAGDGNANDATPALPVMPAALNVQSEETRPRVLHVVNDENIHNSPAPTPAAETPRSSVDVYKTDVQAVTVELHRPVLPNRFSWERDGIEAAKVDIQAEPKSLADKPQTSATVGTPSTDMDVKSNDHISEATGTASPAQDKGKGVVRSRSPSPSLTIQQPRTTMMPPTLGQYVSESTSQDSIDHPGPLTSNPVMTFREIMEVPSQADRIREFQKARSHYAAAETGLETILENLVSQHPDIAEASRAGGPTSPMYTYDAPSIKDVGGLLSPTAPGTAPASARHHSTAHIGPKTKEFFASAGKASKGLFSTLKAKGKKVAN</sequence>
<feature type="compositionally biased region" description="Polar residues" evidence="1">
    <location>
        <begin position="718"/>
        <end position="729"/>
    </location>
</feature>
<name>A0A1J7JLA1_9PEZI</name>
<feature type="compositionally biased region" description="Polar residues" evidence="1">
    <location>
        <begin position="674"/>
        <end position="683"/>
    </location>
</feature>
<feature type="compositionally biased region" description="Low complexity" evidence="1">
    <location>
        <begin position="697"/>
        <end position="711"/>
    </location>
</feature>
<dbReference type="STRING" id="1408157.A0A1J7JLA1"/>
<feature type="compositionally biased region" description="Polar residues" evidence="1">
    <location>
        <begin position="10"/>
        <end position="33"/>
    </location>
</feature>
<feature type="region of interest" description="Disordered" evidence="1">
    <location>
        <begin position="191"/>
        <end position="430"/>
    </location>
</feature>
<feature type="compositionally biased region" description="Low complexity" evidence="1">
    <location>
        <begin position="101"/>
        <end position="114"/>
    </location>
</feature>
<feature type="compositionally biased region" description="Polar residues" evidence="1">
    <location>
        <begin position="1128"/>
        <end position="1139"/>
    </location>
</feature>
<feature type="compositionally biased region" description="Acidic residues" evidence="1">
    <location>
        <begin position="48"/>
        <end position="65"/>
    </location>
</feature>
<feature type="compositionally biased region" description="Polar residues" evidence="1">
    <location>
        <begin position="287"/>
        <end position="298"/>
    </location>
</feature>
<proteinExistence type="predicted"/>
<feature type="region of interest" description="Disordered" evidence="1">
    <location>
        <begin position="1120"/>
        <end position="1213"/>
    </location>
</feature>
<organism evidence="2 3">
    <name type="scientific">Coniochaeta ligniaria NRRL 30616</name>
    <dbReference type="NCBI Taxonomy" id="1408157"/>
    <lineage>
        <taxon>Eukaryota</taxon>
        <taxon>Fungi</taxon>
        <taxon>Dikarya</taxon>
        <taxon>Ascomycota</taxon>
        <taxon>Pezizomycotina</taxon>
        <taxon>Sordariomycetes</taxon>
        <taxon>Sordariomycetidae</taxon>
        <taxon>Coniochaetales</taxon>
        <taxon>Coniochaetaceae</taxon>
        <taxon>Coniochaeta</taxon>
    </lineage>
</organism>
<feature type="compositionally biased region" description="Pro residues" evidence="1">
    <location>
        <begin position="66"/>
        <end position="76"/>
    </location>
</feature>
<feature type="compositionally biased region" description="Low complexity" evidence="1">
    <location>
        <begin position="829"/>
        <end position="840"/>
    </location>
</feature>
<feature type="region of interest" description="Disordered" evidence="1">
    <location>
        <begin position="444"/>
        <end position="1010"/>
    </location>
</feature>